<gene>
    <name evidence="2" type="ORF">MFIFM68171_01972</name>
</gene>
<dbReference type="Pfam" id="PF06985">
    <property type="entry name" value="HET"/>
    <property type="match status" value="1"/>
</dbReference>
<dbReference type="EMBL" id="BAAFSV010000001">
    <property type="protein sequence ID" value="GAB1311762.1"/>
    <property type="molecule type" value="Genomic_DNA"/>
</dbReference>
<evidence type="ECO:0000313" key="2">
    <source>
        <dbReference type="EMBL" id="GAB1311762.1"/>
    </source>
</evidence>
<dbReference type="PANTHER" id="PTHR24148">
    <property type="entry name" value="ANKYRIN REPEAT DOMAIN-CONTAINING PROTEIN 39 HOMOLOG-RELATED"/>
    <property type="match status" value="1"/>
</dbReference>
<evidence type="ECO:0000259" key="1">
    <source>
        <dbReference type="Pfam" id="PF06985"/>
    </source>
</evidence>
<dbReference type="PANTHER" id="PTHR24148:SF73">
    <property type="entry name" value="HET DOMAIN PROTEIN (AFU_ORTHOLOGUE AFUA_8G01020)"/>
    <property type="match status" value="1"/>
</dbReference>
<name>A0ABQ0G1Z7_9PEZI</name>
<dbReference type="InterPro" id="IPR010730">
    <property type="entry name" value="HET"/>
</dbReference>
<keyword evidence="3" id="KW-1185">Reference proteome</keyword>
<accession>A0ABQ0G1Z7</accession>
<dbReference type="GeneID" id="98172717"/>
<dbReference type="Proteomes" id="UP001628179">
    <property type="component" value="Unassembled WGS sequence"/>
</dbReference>
<dbReference type="InterPro" id="IPR052895">
    <property type="entry name" value="HetReg/Transcr_Mod"/>
</dbReference>
<dbReference type="RefSeq" id="XP_070913495.1">
    <property type="nucleotide sequence ID" value="XM_071057394.1"/>
</dbReference>
<comment type="caution">
    <text evidence="2">The sequence shown here is derived from an EMBL/GenBank/DDBJ whole genome shotgun (WGS) entry which is preliminary data.</text>
</comment>
<reference evidence="2 3" key="1">
    <citation type="submission" date="2024-09" db="EMBL/GenBank/DDBJ databases">
        <title>Itraconazole resistance in Madurella fahalii resulting from another homologue of gene encoding cytochrome P450 14-alpha sterol demethylase (CYP51).</title>
        <authorList>
            <person name="Yoshioka I."/>
            <person name="Fahal A.H."/>
            <person name="Kaneko S."/>
            <person name="Yaguchi T."/>
        </authorList>
    </citation>
    <scope>NUCLEOTIDE SEQUENCE [LARGE SCALE GENOMIC DNA]</scope>
    <source>
        <strain evidence="2 3">IFM 68171</strain>
    </source>
</reference>
<proteinExistence type="predicted"/>
<sequence length="384" mass="43218">MELVPSRQCQHADWFATQGTSIEFCKSCGLALLNSADPGVENIYAKSQVQPRPGDTFQPVQPSLLGIKAYRYLPLDLENGRYIRVLVLKAGWPDEPLCCALEHVNLQQDPVYEALSYTWADESGDDSLCRSIQCGDDGLIAITKNCEAALRSLRKRDIHRRLWVDAVCINQSDVLERSHQVKNMIAIFRAALRVVVFIGEGNVKTNRLVEYISRDSGGELPKLWDIVSLFQCRWFHRIWVLQEVAVAKDIVVIYGPMQMTWADMVEHGNLFLKLMAARRHLAPPPPMLSYGLLQKSMPGHRTTRLDLLSLLQISRNCSCKDPRDKVYAITGLLRDERTLPLQADYSPSTTAAWVFLQVAAWQITTSKSLEILLHAEGISAMGAL</sequence>
<organism evidence="2 3">
    <name type="scientific">Madurella fahalii</name>
    <dbReference type="NCBI Taxonomy" id="1157608"/>
    <lineage>
        <taxon>Eukaryota</taxon>
        <taxon>Fungi</taxon>
        <taxon>Dikarya</taxon>
        <taxon>Ascomycota</taxon>
        <taxon>Pezizomycotina</taxon>
        <taxon>Sordariomycetes</taxon>
        <taxon>Sordariomycetidae</taxon>
        <taxon>Sordariales</taxon>
        <taxon>Sordariales incertae sedis</taxon>
        <taxon>Madurella</taxon>
    </lineage>
</organism>
<protein>
    <submittedName>
        <fullName evidence="2">Heterokaryon incompatibility domain-containing protein</fullName>
    </submittedName>
</protein>
<evidence type="ECO:0000313" key="3">
    <source>
        <dbReference type="Proteomes" id="UP001628179"/>
    </source>
</evidence>
<feature type="domain" description="Heterokaryon incompatibility" evidence="1">
    <location>
        <begin position="112"/>
        <end position="243"/>
    </location>
</feature>